<dbReference type="Gene3D" id="2.30.38.10">
    <property type="entry name" value="Luciferase, Domain 3"/>
    <property type="match status" value="1"/>
</dbReference>
<dbReference type="Pfam" id="PF00501">
    <property type="entry name" value="AMP-binding"/>
    <property type="match status" value="1"/>
</dbReference>
<dbReference type="FunFam" id="3.40.50.980:FF:000001">
    <property type="entry name" value="Non-ribosomal peptide synthetase"/>
    <property type="match status" value="1"/>
</dbReference>
<dbReference type="SUPFAM" id="SSF47336">
    <property type="entry name" value="ACP-like"/>
    <property type="match status" value="2"/>
</dbReference>
<feature type="domain" description="Carrier" evidence="4">
    <location>
        <begin position="1109"/>
        <end position="1184"/>
    </location>
</feature>
<dbReference type="Gene3D" id="3.30.559.10">
    <property type="entry name" value="Chloramphenicol acetyltransferase-like domain"/>
    <property type="match status" value="1"/>
</dbReference>
<dbReference type="InterPro" id="IPR036736">
    <property type="entry name" value="ACP-like_sf"/>
</dbReference>
<dbReference type="GO" id="GO:0043041">
    <property type="term" value="P:amino acid activation for nonribosomal peptide biosynthetic process"/>
    <property type="evidence" value="ECO:0007669"/>
    <property type="project" value="TreeGrafter"/>
</dbReference>
<dbReference type="Pfam" id="PF13193">
    <property type="entry name" value="AMP-binding_C"/>
    <property type="match status" value="1"/>
</dbReference>
<keyword evidence="2" id="KW-0596">Phosphopantetheine</keyword>
<protein>
    <recommendedName>
        <fullName evidence="4">Carrier domain-containing protein</fullName>
    </recommendedName>
</protein>
<dbReference type="GO" id="GO:0003824">
    <property type="term" value="F:catalytic activity"/>
    <property type="evidence" value="ECO:0007669"/>
    <property type="project" value="InterPro"/>
</dbReference>
<sequence>MHPQHLLMMTELPLNVNGKVDRKALQGLPLRGEEQEEGLGDGTPRTALESQLCDIWQEVLGVDTVTIHDNFFELGGDSILSIQLAARAQAEGVDFALEDLFECDTLAELAATIDDGQAGALSAVDSDVFSLISDADRALIPDHIEDAYPVSRLQLGLIYHSRISESSVYHDLLSYKVSMTLDSNILTKVLAQVSTRHEMLRTQIVSDEYSEPLQLVHKDAQIPLHISDIGDVETIKKWYEAEKATSFTDADYPMLRIAAHKVDAQSFYISLSFHHAILDGWSEAALISEILSRYTAAMNRSVIKDEPISACYRDYIAKELAVLADNQNALFWKETLSDIAAREVNLLPEQDSDVEVISGKDTDYASFSIAPEQALALRKLTNELEVSLKTILFTAHIKALTIATGYNQVVTGISFHGRPETLDSEKILGLFVNMLPFAMDVKSSSWRDLVGSVQSMSKDIESQRFYPVEAIKHITGGQEPYVTSFNYTNFRNYWQEESVDGTSVVNSRMGEGENSLPFNLNIQAYQDRDEINGSLSTLKSHYQAGVGVTYALLFKRIVTCMLNDIDALHTDIVTDYEREAQLEVWNKSTNNFGNTAVHELFEMQVAARPNAVALKTVQGTFTYTQLNELANQRARYLLSKSNTVPMAVGIYHHDRVDMVISMLAVLKAGAAYVPISIDSPIERIAHIVDDCSLSVILTDTTQERAIRAVLEHCSNIAMILLVNDADIALSETENLSVKTSAQSLAYIMYTSGTTGVPKGVLIPHKGVTSLVNNADFMAITPSDIFAQFANPAFDAATLEIWGALTQGASLFIPSTEFTPEAEQIETLLQKQQISILWLTRALFDSVYSQCPDMFATLRYLIVGGEALTPAIMNRIVKQQNRPAHILNGYGPTECTTFATTFECSEVMSGTVPIGKPINGRKAYVLSENKTLLPTGAIGELFISGAGLARGYLNQPELTSSKFVRNPFACNREFSDDYSTLYSTGDRVRWLPDGNLQYVGRDDSQVKIRGYRVELSSIEDVLMELPEVQHAIVQVQDFNTESVLVTYLVTHSGRDLNIKSLQQVLRSKLFSYQVPSHFVFMDSLPLTANGKVNVDALERIEEAQGPEYIAPRNELEAKLCEIWQENLGIERVGVEDNFFRLGGNSINALRIMAKVRSLLDFELPISALYEHQYIGAIVENVSNMKQQSHKTLIKSQTVADKNKVITI</sequence>
<feature type="domain" description="Carrier" evidence="4">
    <location>
        <begin position="43"/>
        <end position="117"/>
    </location>
</feature>
<dbReference type="Gene3D" id="3.30.300.30">
    <property type="match status" value="1"/>
</dbReference>
<dbReference type="Pfam" id="PF00550">
    <property type="entry name" value="PP-binding"/>
    <property type="match status" value="2"/>
</dbReference>
<dbReference type="InterPro" id="IPR025110">
    <property type="entry name" value="AMP-bd_C"/>
</dbReference>
<name>A0A5S3UWD4_9GAMM</name>
<dbReference type="InterPro" id="IPR020806">
    <property type="entry name" value="PKS_PP-bd"/>
</dbReference>
<dbReference type="SUPFAM" id="SSF56801">
    <property type="entry name" value="Acetyl-CoA synthetase-like"/>
    <property type="match status" value="2"/>
</dbReference>
<dbReference type="InterPro" id="IPR000873">
    <property type="entry name" value="AMP-dep_synth/lig_dom"/>
</dbReference>
<dbReference type="Proteomes" id="UP000307217">
    <property type="component" value="Unassembled WGS sequence"/>
</dbReference>
<dbReference type="NCBIfam" id="TIGR01733">
    <property type="entry name" value="AA-adenyl-dom"/>
    <property type="match status" value="1"/>
</dbReference>
<dbReference type="GO" id="GO:0005737">
    <property type="term" value="C:cytoplasm"/>
    <property type="evidence" value="ECO:0007669"/>
    <property type="project" value="TreeGrafter"/>
</dbReference>
<proteinExistence type="predicted"/>
<dbReference type="PROSITE" id="PS50075">
    <property type="entry name" value="CARRIER"/>
    <property type="match status" value="2"/>
</dbReference>
<dbReference type="PROSITE" id="PS00455">
    <property type="entry name" value="AMP_BINDING"/>
    <property type="match status" value="1"/>
</dbReference>
<dbReference type="PANTHER" id="PTHR45527:SF1">
    <property type="entry name" value="FATTY ACID SYNTHASE"/>
    <property type="match status" value="1"/>
</dbReference>
<evidence type="ECO:0000256" key="2">
    <source>
        <dbReference type="ARBA" id="ARBA00022450"/>
    </source>
</evidence>
<dbReference type="FunFam" id="1.10.1200.10:FF:000005">
    <property type="entry name" value="Nonribosomal peptide synthetase 1"/>
    <property type="match status" value="2"/>
</dbReference>
<dbReference type="Gene3D" id="1.10.1200.10">
    <property type="entry name" value="ACP-like"/>
    <property type="match status" value="2"/>
</dbReference>
<dbReference type="PROSITE" id="PS00012">
    <property type="entry name" value="PHOSPHOPANTETHEINE"/>
    <property type="match status" value="1"/>
</dbReference>
<keyword evidence="3" id="KW-0597">Phosphoprotein</keyword>
<dbReference type="SUPFAM" id="SSF52777">
    <property type="entry name" value="CoA-dependent acyltransferases"/>
    <property type="match status" value="2"/>
</dbReference>
<evidence type="ECO:0000256" key="1">
    <source>
        <dbReference type="ARBA" id="ARBA00001957"/>
    </source>
</evidence>
<reference evidence="6" key="2">
    <citation type="submission" date="2019-06" db="EMBL/GenBank/DDBJ databases">
        <title>Co-occurence of chitin degradation, pigmentation and bioactivity in marine Pseudoalteromonas.</title>
        <authorList>
            <person name="Sonnenschein E.C."/>
            <person name="Bech P.K."/>
        </authorList>
    </citation>
    <scope>NUCLEOTIDE SEQUENCE [LARGE SCALE GENOMIC DNA]</scope>
    <source>
        <strain evidence="6">S3790</strain>
    </source>
</reference>
<dbReference type="EMBL" id="PNBX01000148">
    <property type="protein sequence ID" value="TMO61829.1"/>
    <property type="molecule type" value="Genomic_DNA"/>
</dbReference>
<gene>
    <name evidence="5" type="ORF">CWC19_20705</name>
</gene>
<dbReference type="Gene3D" id="3.30.559.30">
    <property type="entry name" value="Nonribosomal peptide synthetase, condensation domain"/>
    <property type="match status" value="1"/>
</dbReference>
<dbReference type="Pfam" id="PF00668">
    <property type="entry name" value="Condensation"/>
    <property type="match status" value="1"/>
</dbReference>
<reference evidence="5 6" key="1">
    <citation type="submission" date="2018-01" db="EMBL/GenBank/DDBJ databases">
        <authorList>
            <person name="Paulsen S."/>
            <person name="Gram L.K."/>
        </authorList>
    </citation>
    <scope>NUCLEOTIDE SEQUENCE [LARGE SCALE GENOMIC DNA]</scope>
    <source>
        <strain evidence="5 6">S3790</strain>
    </source>
</reference>
<dbReference type="AlphaFoldDB" id="A0A5S3UWD4"/>
<dbReference type="Gene3D" id="3.40.50.980">
    <property type="match status" value="2"/>
</dbReference>
<dbReference type="PANTHER" id="PTHR45527">
    <property type="entry name" value="NONRIBOSOMAL PEPTIDE SYNTHETASE"/>
    <property type="match status" value="1"/>
</dbReference>
<dbReference type="InterPro" id="IPR001242">
    <property type="entry name" value="Condensation_dom"/>
</dbReference>
<organism evidence="5 6">
    <name type="scientific">Pseudoalteromonas aurantia</name>
    <dbReference type="NCBI Taxonomy" id="43654"/>
    <lineage>
        <taxon>Bacteria</taxon>
        <taxon>Pseudomonadati</taxon>
        <taxon>Pseudomonadota</taxon>
        <taxon>Gammaproteobacteria</taxon>
        <taxon>Alteromonadales</taxon>
        <taxon>Pseudoalteromonadaceae</taxon>
        <taxon>Pseudoalteromonas</taxon>
    </lineage>
</organism>
<dbReference type="GO" id="GO:0031177">
    <property type="term" value="F:phosphopantetheine binding"/>
    <property type="evidence" value="ECO:0007669"/>
    <property type="project" value="InterPro"/>
</dbReference>
<dbReference type="InterPro" id="IPR009081">
    <property type="entry name" value="PP-bd_ACP"/>
</dbReference>
<dbReference type="InterPro" id="IPR020845">
    <property type="entry name" value="AMP-binding_CS"/>
</dbReference>
<dbReference type="GO" id="GO:0044550">
    <property type="term" value="P:secondary metabolite biosynthetic process"/>
    <property type="evidence" value="ECO:0007669"/>
    <property type="project" value="TreeGrafter"/>
</dbReference>
<evidence type="ECO:0000256" key="3">
    <source>
        <dbReference type="ARBA" id="ARBA00022553"/>
    </source>
</evidence>
<evidence type="ECO:0000259" key="4">
    <source>
        <dbReference type="PROSITE" id="PS50075"/>
    </source>
</evidence>
<comment type="caution">
    <text evidence="5">The sequence shown here is derived from an EMBL/GenBank/DDBJ whole genome shotgun (WGS) entry which is preliminary data.</text>
</comment>
<dbReference type="InterPro" id="IPR010071">
    <property type="entry name" value="AA_adenyl_dom"/>
</dbReference>
<comment type="cofactor">
    <cofactor evidence="1">
        <name>pantetheine 4'-phosphate</name>
        <dbReference type="ChEBI" id="CHEBI:47942"/>
    </cofactor>
</comment>
<evidence type="ECO:0000313" key="5">
    <source>
        <dbReference type="EMBL" id="TMO61829.1"/>
    </source>
</evidence>
<dbReference type="SMART" id="SM00823">
    <property type="entry name" value="PKS_PP"/>
    <property type="match status" value="1"/>
</dbReference>
<dbReference type="InterPro" id="IPR045851">
    <property type="entry name" value="AMP-bd_C_sf"/>
</dbReference>
<accession>A0A5S3UWD4</accession>
<evidence type="ECO:0000313" key="6">
    <source>
        <dbReference type="Proteomes" id="UP000307217"/>
    </source>
</evidence>
<dbReference type="InterPro" id="IPR023213">
    <property type="entry name" value="CAT-like_dom_sf"/>
</dbReference>
<dbReference type="InterPro" id="IPR006162">
    <property type="entry name" value="Ppantetheine_attach_site"/>
</dbReference>
<dbReference type="CDD" id="cd12117">
    <property type="entry name" value="A_NRPS_Srf_like"/>
    <property type="match status" value="1"/>
</dbReference>